<sequence>MLDNLVKIAPEEILHQFHPLIPGPLQQQRDVPHDLRVFVQLVITMAVCQKTNDPRNIHNIGQFPPPWLEPIVQIGNRNKKCNRYAIIHAELPNAPLPNPKVYVKMLQ</sequence>
<evidence type="ECO:0000313" key="1">
    <source>
        <dbReference type="EMBL" id="MPM76681.1"/>
    </source>
</evidence>
<proteinExistence type="predicted"/>
<name>A0A645CIA3_9ZZZZ</name>
<reference evidence="1" key="1">
    <citation type="submission" date="2019-08" db="EMBL/GenBank/DDBJ databases">
        <authorList>
            <person name="Kucharzyk K."/>
            <person name="Murdoch R.W."/>
            <person name="Higgins S."/>
            <person name="Loffler F."/>
        </authorList>
    </citation>
    <scope>NUCLEOTIDE SEQUENCE</scope>
</reference>
<dbReference type="AlphaFoldDB" id="A0A645CIA3"/>
<protein>
    <submittedName>
        <fullName evidence="1">Uncharacterized protein</fullName>
    </submittedName>
</protein>
<dbReference type="EMBL" id="VSSQ01027433">
    <property type="protein sequence ID" value="MPM76681.1"/>
    <property type="molecule type" value="Genomic_DNA"/>
</dbReference>
<accession>A0A645CIA3</accession>
<organism evidence="1">
    <name type="scientific">bioreactor metagenome</name>
    <dbReference type="NCBI Taxonomy" id="1076179"/>
    <lineage>
        <taxon>unclassified sequences</taxon>
        <taxon>metagenomes</taxon>
        <taxon>ecological metagenomes</taxon>
    </lineage>
</organism>
<gene>
    <name evidence="1" type="ORF">SDC9_123680</name>
</gene>
<comment type="caution">
    <text evidence="1">The sequence shown here is derived from an EMBL/GenBank/DDBJ whole genome shotgun (WGS) entry which is preliminary data.</text>
</comment>